<organism evidence="2 3">
    <name type="scientific">Vreelandella salicampi</name>
    <dbReference type="NCBI Taxonomy" id="1449798"/>
    <lineage>
        <taxon>Bacteria</taxon>
        <taxon>Pseudomonadati</taxon>
        <taxon>Pseudomonadota</taxon>
        <taxon>Gammaproteobacteria</taxon>
        <taxon>Oceanospirillales</taxon>
        <taxon>Halomonadaceae</taxon>
        <taxon>Vreelandella</taxon>
    </lineage>
</organism>
<keyword evidence="2" id="KW-0378">Hydrolase</keyword>
<sequence length="245" mass="26851">MRHYAEQGYAEINRTVFHRELQKGGSGAFYIEGRGPVTLQGEPILGHLLFAHGAGAGQDSAFMRQFVTSLARCGVQVLTLDFSYMQQMHESGRRRPPPKVDKLVDELAQWCRFVEQVLPSPLWVGGKSMGGRVASMLATQQSVAGVIVAGYPFHPARTPEKRRLAHWPQVACPALIIQGERDPLGTRQEVEGYTLPANVNVEWLTEGDHDFKPRRSTGLSQQVLIDEAALLAASFVRACTAASGG</sequence>
<dbReference type="GO" id="GO:0016787">
    <property type="term" value="F:hydrolase activity"/>
    <property type="evidence" value="ECO:0007669"/>
    <property type="project" value="UniProtKB-KW"/>
</dbReference>
<dbReference type="Proteomes" id="UP000586119">
    <property type="component" value="Unassembled WGS sequence"/>
</dbReference>
<dbReference type="EMBL" id="JACCDF010000002">
    <property type="protein sequence ID" value="NYS59958.1"/>
    <property type="molecule type" value="Genomic_DNA"/>
</dbReference>
<dbReference type="InterPro" id="IPR026555">
    <property type="entry name" value="NSL3/Tex30"/>
</dbReference>
<name>A0A7Z0LJA9_9GAMM</name>
<dbReference type="SUPFAM" id="SSF53474">
    <property type="entry name" value="alpha/beta-Hydrolases"/>
    <property type="match status" value="1"/>
</dbReference>
<evidence type="ECO:0000313" key="2">
    <source>
        <dbReference type="EMBL" id="NYS59958.1"/>
    </source>
</evidence>
<evidence type="ECO:0000259" key="1">
    <source>
        <dbReference type="Pfam" id="PF20408"/>
    </source>
</evidence>
<gene>
    <name evidence="2" type="ORF">HZS81_04160</name>
</gene>
<evidence type="ECO:0000313" key="3">
    <source>
        <dbReference type="Proteomes" id="UP000586119"/>
    </source>
</evidence>
<dbReference type="PANTHER" id="PTHR13136:SF11">
    <property type="entry name" value="TESTIS-EXPRESSED PROTEIN 30"/>
    <property type="match status" value="1"/>
</dbReference>
<dbReference type="InterPro" id="IPR046879">
    <property type="entry name" value="KANL3/Tex30_Abhydrolase"/>
</dbReference>
<dbReference type="Gene3D" id="3.40.50.1820">
    <property type="entry name" value="alpha/beta hydrolase"/>
    <property type="match status" value="1"/>
</dbReference>
<accession>A0A7Z0LJA9</accession>
<reference evidence="2 3" key="1">
    <citation type="journal article" date="2015" name="Int. J. Syst. Evol. Microbiol.">
        <title>Halomonas salicampi sp. nov., a halotolerant and alkalitolerant bacterium isolated from a saltern soil.</title>
        <authorList>
            <person name="Lee J.C."/>
            <person name="Kim Y.S."/>
            <person name="Yun B.S."/>
            <person name="Whang K.S."/>
        </authorList>
    </citation>
    <scope>NUCLEOTIDE SEQUENCE [LARGE SCALE GENOMIC DNA]</scope>
    <source>
        <strain evidence="2 3">BH103</strain>
    </source>
</reference>
<dbReference type="PANTHER" id="PTHR13136">
    <property type="entry name" value="TESTIS DEVELOPMENT PROTEIN PRTD"/>
    <property type="match status" value="1"/>
</dbReference>
<feature type="domain" description="KANL3/Tex30 alpha/beta hydrolase-like" evidence="1">
    <location>
        <begin position="47"/>
        <end position="236"/>
    </location>
</feature>
<dbReference type="Pfam" id="PF20408">
    <property type="entry name" value="Abhydrolase_11"/>
    <property type="match status" value="1"/>
</dbReference>
<proteinExistence type="predicted"/>
<keyword evidence="3" id="KW-1185">Reference proteome</keyword>
<protein>
    <submittedName>
        <fullName evidence="2">Alpha/beta fold hydrolase</fullName>
    </submittedName>
</protein>
<dbReference type="AlphaFoldDB" id="A0A7Z0LJA9"/>
<comment type="caution">
    <text evidence="2">The sequence shown here is derived from an EMBL/GenBank/DDBJ whole genome shotgun (WGS) entry which is preliminary data.</text>
</comment>
<dbReference type="RefSeq" id="WP_179929290.1">
    <property type="nucleotide sequence ID" value="NZ_JACCDF010000002.1"/>
</dbReference>
<dbReference type="InterPro" id="IPR029058">
    <property type="entry name" value="AB_hydrolase_fold"/>
</dbReference>